<evidence type="ECO:0000313" key="2">
    <source>
        <dbReference type="Proteomes" id="UP000002620"/>
    </source>
</evidence>
<dbReference type="AlphaFoldDB" id="C9RC88"/>
<dbReference type="KEGG" id="adg:Adeg_0718"/>
<accession>C9RC88</accession>
<dbReference type="EMBL" id="CP001785">
    <property type="protein sequence ID" value="ACX51865.1"/>
    <property type="molecule type" value="Genomic_DNA"/>
</dbReference>
<keyword evidence="2" id="KW-1185">Reference proteome</keyword>
<name>C9RC88_AMMDK</name>
<dbReference type="Proteomes" id="UP000002620">
    <property type="component" value="Chromosome"/>
</dbReference>
<protein>
    <submittedName>
        <fullName evidence="1">Uncharacterized protein</fullName>
    </submittedName>
</protein>
<organism evidence="1 2">
    <name type="scientific">Ammonifex degensii (strain DSM 10501 / KC4)</name>
    <dbReference type="NCBI Taxonomy" id="429009"/>
    <lineage>
        <taxon>Bacteria</taxon>
        <taxon>Bacillati</taxon>
        <taxon>Bacillota</taxon>
        <taxon>Clostridia</taxon>
        <taxon>Thermoanaerobacterales</taxon>
        <taxon>Thermoanaerobacteraceae</taxon>
        <taxon>Ammonifex</taxon>
    </lineage>
</organism>
<dbReference type="RefSeq" id="WP_015738743.1">
    <property type="nucleotide sequence ID" value="NC_013385.1"/>
</dbReference>
<reference evidence="1 2" key="1">
    <citation type="submission" date="2009-10" db="EMBL/GenBank/DDBJ databases">
        <title>Complete sequence of chromosome of Ammonifex degensii KC4.</title>
        <authorList>
            <consortium name="US DOE Joint Genome Institute"/>
            <person name="Kerfeld C."/>
            <person name="Goodner B."/>
            <person name="Huber H."/>
            <person name="Stetter K."/>
            <person name="Lucas S."/>
            <person name="Copeland A."/>
            <person name="Lapidus A."/>
            <person name="Glavina del Rio T."/>
            <person name="Dalin E."/>
            <person name="Tice H."/>
            <person name="Bruce D."/>
            <person name="Goodwin L."/>
            <person name="Pitluck S."/>
            <person name="Saunders E."/>
            <person name="Brettin T."/>
            <person name="Detter J.C."/>
            <person name="Han C."/>
            <person name="Larimer F."/>
            <person name="Land M."/>
            <person name="Hauser L."/>
            <person name="Kyrpides N."/>
            <person name="Ovchinnikova G."/>
            <person name="Richardson P."/>
        </authorList>
    </citation>
    <scope>NUCLEOTIDE SEQUENCE [LARGE SCALE GENOMIC DNA]</scope>
    <source>
        <strain evidence="2">DSM 10501 / KC4</strain>
    </source>
</reference>
<dbReference type="STRING" id="429009.Adeg_0718"/>
<dbReference type="HOGENOM" id="CLU_796056_0_0_9"/>
<evidence type="ECO:0000313" key="1">
    <source>
        <dbReference type="EMBL" id="ACX51865.1"/>
    </source>
</evidence>
<gene>
    <name evidence="1" type="ordered locus">Adeg_0718</name>
</gene>
<proteinExistence type="predicted"/>
<dbReference type="OrthoDB" id="2112547at2"/>
<sequence length="348" mass="38404">MTGQLMRFTEGENVAFPGCAREGNLLATLLYFPEDYARHFGGDYEDYLIERHFFLRDVYGSGEPVRVVTVPFLREEFLKSGLPDTPEGHVTWALRAAKNPEKLLKLREKAGALPGPQLEEAFACRVVFAAFTLPVRGAAELAYLRRNLRAKFVRQAAKRLGEACLSGLPPFRALSRRRASGVGLAVGDAPVSAEAAGDLAFVLEDERGVEAPGFASMNGVLRVDGEDTPVWPEEFGPDEELVFTVFLPLVFGGDITTATLAAFRVAEGRLNKEKRTVLEQELKGVFLGFLPGDYPYYRAALSTLTLVPSWKIPEFLEELQARTARLTARFYGPPGLSVVGNGYLRRVK</sequence>